<dbReference type="NCBIfam" id="TIGR00680">
    <property type="entry name" value="kdpA"/>
    <property type="match status" value="1"/>
</dbReference>
<comment type="caution">
    <text evidence="10">The sequence shown here is derived from an EMBL/GenBank/DDBJ whole genome shotgun (WGS) entry which is preliminary data.</text>
</comment>
<comment type="subcellular location">
    <subcellularLocation>
        <location evidence="9">Cell membrane</location>
        <topology evidence="9">Multi-pass membrane protein</topology>
    </subcellularLocation>
</comment>
<feature type="transmembrane region" description="Helical" evidence="9">
    <location>
        <begin position="392"/>
        <end position="417"/>
    </location>
</feature>
<dbReference type="PANTHER" id="PTHR30607">
    <property type="entry name" value="POTASSIUM-TRANSPORTING ATPASE A CHAIN"/>
    <property type="match status" value="1"/>
</dbReference>
<feature type="transmembrane region" description="Helical" evidence="9">
    <location>
        <begin position="500"/>
        <end position="525"/>
    </location>
</feature>
<feature type="transmembrane region" description="Helical" evidence="9">
    <location>
        <begin position="302"/>
        <end position="320"/>
    </location>
</feature>
<dbReference type="GO" id="GO:0008556">
    <property type="term" value="F:P-type potassium transmembrane transporter activity"/>
    <property type="evidence" value="ECO:0007669"/>
    <property type="project" value="InterPro"/>
</dbReference>
<protein>
    <recommendedName>
        <fullName evidence="9">Potassium-transporting ATPase potassium-binding subunit</fullName>
    </recommendedName>
    <alternativeName>
        <fullName evidence="9">ATP phosphohydrolase [potassium-transporting] A chain</fullName>
    </alternativeName>
    <alternativeName>
        <fullName evidence="9">Potassium-binding and translocating subunit A</fullName>
    </alternativeName>
    <alternativeName>
        <fullName evidence="9">Potassium-translocating ATPase A chain</fullName>
    </alternativeName>
</protein>
<comment type="subunit">
    <text evidence="9">The system is composed of three essential subunits: KdpA, KdpB and KdpC.</text>
</comment>
<feature type="transmembrane region" description="Helical" evidence="9">
    <location>
        <begin position="177"/>
        <end position="195"/>
    </location>
</feature>
<keyword evidence="11" id="KW-1185">Reference proteome</keyword>
<dbReference type="EMBL" id="WVUD01000002">
    <property type="protein sequence ID" value="MYL81955.1"/>
    <property type="molecule type" value="Genomic_DNA"/>
</dbReference>
<evidence type="ECO:0000313" key="10">
    <source>
        <dbReference type="EMBL" id="MYL81955.1"/>
    </source>
</evidence>
<comment type="function">
    <text evidence="9">Part of the high-affinity ATP-driven potassium transport (or Kdp) system, which catalyzes the hydrolysis of ATP coupled with the electrogenic transport of potassium into the cytoplasm. This subunit binds the extracellular potassium ions and delivers the ions to the membrane domain of KdpB through an intramembrane tunnel.</text>
</comment>
<dbReference type="PIRSF" id="PIRSF001294">
    <property type="entry name" value="K_ATPaseA"/>
    <property type="match status" value="1"/>
</dbReference>
<feature type="transmembrane region" description="Helical" evidence="9">
    <location>
        <begin position="6"/>
        <end position="28"/>
    </location>
</feature>
<dbReference type="RefSeq" id="WP_160958310.1">
    <property type="nucleotide sequence ID" value="NZ_WVUD01000002.1"/>
</dbReference>
<reference evidence="10 11" key="1">
    <citation type="submission" date="2020-01" db="EMBL/GenBank/DDBJ databases">
        <title>Genome sequence of Desulfovibrio aerotolerans DSM 16695(T).</title>
        <authorList>
            <person name="Karnachuk O."/>
            <person name="Avakyan M."/>
            <person name="Mardanov A."/>
            <person name="Kadnikov V."/>
            <person name="Ravin N."/>
        </authorList>
    </citation>
    <scope>NUCLEOTIDE SEQUENCE [LARGE SCALE GENOMIC DNA]</scope>
    <source>
        <strain evidence="10 11">DSM 16695</strain>
    </source>
</reference>
<dbReference type="GO" id="GO:0030955">
    <property type="term" value="F:potassium ion binding"/>
    <property type="evidence" value="ECO:0007669"/>
    <property type="project" value="UniProtKB-UniRule"/>
</dbReference>
<evidence type="ECO:0000256" key="2">
    <source>
        <dbReference type="ARBA" id="ARBA00022475"/>
    </source>
</evidence>
<dbReference type="InterPro" id="IPR004623">
    <property type="entry name" value="KdpA"/>
</dbReference>
<keyword evidence="7 9" id="KW-0406">Ion transport</keyword>
<evidence type="ECO:0000256" key="1">
    <source>
        <dbReference type="ARBA" id="ARBA00022448"/>
    </source>
</evidence>
<dbReference type="OrthoDB" id="9763796at2"/>
<dbReference type="PANTHER" id="PTHR30607:SF2">
    <property type="entry name" value="POTASSIUM-TRANSPORTING ATPASE POTASSIUM-BINDING SUBUNIT"/>
    <property type="match status" value="1"/>
</dbReference>
<keyword evidence="5 9" id="KW-0630">Potassium</keyword>
<keyword evidence="6 9" id="KW-1133">Transmembrane helix</keyword>
<feature type="transmembrane region" description="Helical" evidence="9">
    <location>
        <begin position="274"/>
        <end position="295"/>
    </location>
</feature>
<dbReference type="HAMAP" id="MF_00275">
    <property type="entry name" value="KdpA"/>
    <property type="match status" value="1"/>
</dbReference>
<evidence type="ECO:0000256" key="4">
    <source>
        <dbReference type="ARBA" id="ARBA00022692"/>
    </source>
</evidence>
<name>A0A7C9N3U2_9BACT</name>
<feature type="transmembrane region" description="Helical" evidence="9">
    <location>
        <begin position="546"/>
        <end position="568"/>
    </location>
</feature>
<organism evidence="10 11">
    <name type="scientific">Solidesulfovibrio aerotolerans</name>
    <dbReference type="NCBI Taxonomy" id="295255"/>
    <lineage>
        <taxon>Bacteria</taxon>
        <taxon>Pseudomonadati</taxon>
        <taxon>Thermodesulfobacteriota</taxon>
        <taxon>Desulfovibrionia</taxon>
        <taxon>Desulfovibrionales</taxon>
        <taxon>Desulfovibrionaceae</taxon>
        <taxon>Solidesulfovibrio</taxon>
    </lineage>
</organism>
<sequence length="582" mass="61044">MIVTDWLQWLFFLAVLLAASWPLGLYMARVYMGRPCGLDRLGGALERLLYRRSGVDAGREMDWKTYGLAVMGINLIGIVAVWAVALLQGVLPLNPLALPGVDPFVAINTAVSFATNTNWQAYSGEATLSIFTQMLALTVQNFLSAATGMAVAAALIRGLARRETTQLGNFWQDLTRSVLYILLPLSLVLALVLVWQGVPQTFDAVIEAHLLEQPAATAPAPDGTTAAAPTGRQTLVLGPVASQVAIKQLGTNGGGYYNTNSAHPFENPTPLTNFLEMLAILLIPAAFCHTFGAMIGDRRQGLAVLAAMTILFAGFSYLTLAAESVPNPALAGIGVAAGPSLEGKEVRFGPAGSALWAAVTTAASNGSVNAMHDSFMPLGGLWPMLLMQLGEVVFGGVGSGLYGMLVFAMVAVFVAGLMVGRTPEYCGKKIEPFETKMAALVILIPPFLCLMGTALAVVAGPADAVSNPGPHGFSQVLYAFSSMGNNNGSAFAGLTASSPFWTLTGAVAMFVSRYWLILPVLALAGSLAGKKRLPQGPGTLPTHGPIFMFLLIVVVLVVGALTFVPALALGPVAEHLALFRAN</sequence>
<feature type="transmembrane region" description="Helical" evidence="9">
    <location>
        <begin position="134"/>
        <end position="156"/>
    </location>
</feature>
<keyword evidence="1 9" id="KW-0813">Transport</keyword>
<keyword evidence="2 9" id="KW-1003">Cell membrane</keyword>
<evidence type="ECO:0000256" key="6">
    <source>
        <dbReference type="ARBA" id="ARBA00022989"/>
    </source>
</evidence>
<evidence type="ECO:0000256" key="3">
    <source>
        <dbReference type="ARBA" id="ARBA00022538"/>
    </source>
</evidence>
<evidence type="ECO:0000256" key="5">
    <source>
        <dbReference type="ARBA" id="ARBA00022958"/>
    </source>
</evidence>
<evidence type="ECO:0000256" key="9">
    <source>
        <dbReference type="HAMAP-Rule" id="MF_00275"/>
    </source>
</evidence>
<feature type="transmembrane region" description="Helical" evidence="9">
    <location>
        <begin position="438"/>
        <end position="459"/>
    </location>
</feature>
<evidence type="ECO:0000256" key="8">
    <source>
        <dbReference type="ARBA" id="ARBA00023136"/>
    </source>
</evidence>
<feature type="transmembrane region" description="Helical" evidence="9">
    <location>
        <begin position="68"/>
        <end position="91"/>
    </location>
</feature>
<gene>
    <name evidence="9 10" type="primary">kdpA</name>
    <name evidence="10" type="ORF">GTA51_02230</name>
</gene>
<dbReference type="Pfam" id="PF03814">
    <property type="entry name" value="KdpA"/>
    <property type="match status" value="1"/>
</dbReference>
<keyword evidence="3 9" id="KW-0633">Potassium transport</keyword>
<evidence type="ECO:0000256" key="7">
    <source>
        <dbReference type="ARBA" id="ARBA00023065"/>
    </source>
</evidence>
<proteinExistence type="inferred from homology"/>
<accession>A0A7C9N3U2</accession>
<comment type="similarity">
    <text evidence="9">Belongs to the KdpA family.</text>
</comment>
<evidence type="ECO:0000313" key="11">
    <source>
        <dbReference type="Proteomes" id="UP000482487"/>
    </source>
</evidence>
<keyword evidence="8 9" id="KW-0472">Membrane</keyword>
<dbReference type="AlphaFoldDB" id="A0A7C9N3U2"/>
<dbReference type="Proteomes" id="UP000482487">
    <property type="component" value="Unassembled WGS sequence"/>
</dbReference>
<keyword evidence="4 9" id="KW-0812">Transmembrane</keyword>
<dbReference type="GO" id="GO:0005886">
    <property type="term" value="C:plasma membrane"/>
    <property type="evidence" value="ECO:0007669"/>
    <property type="project" value="UniProtKB-SubCell"/>
</dbReference>